<dbReference type="RefSeq" id="WP_124946932.1">
    <property type="nucleotide sequence ID" value="NZ_BHVT01000051.1"/>
</dbReference>
<keyword evidence="2" id="KW-1185">Reference proteome</keyword>
<comment type="caution">
    <text evidence="1">The sequence shown here is derived from an EMBL/GenBank/DDBJ whole genome shotgun (WGS) entry which is preliminary data.</text>
</comment>
<reference evidence="1 2" key="1">
    <citation type="submission" date="2019-03" db="EMBL/GenBank/DDBJ databases">
        <title>Genomic Encyclopedia of Type Strains, Phase IV (KMG-IV): sequencing the most valuable type-strain genomes for metagenomic binning, comparative biology and taxonomic classification.</title>
        <authorList>
            <person name="Goeker M."/>
        </authorList>
    </citation>
    <scope>NUCLEOTIDE SEQUENCE [LARGE SCALE GENOMIC DNA]</scope>
    <source>
        <strain evidence="1 2">DSM 100309</strain>
    </source>
</reference>
<accession>A0A4R3XSX5</accession>
<dbReference type="AlphaFoldDB" id="A0A4R3XSX5"/>
<dbReference type="OrthoDB" id="9815245at2"/>
<dbReference type="Proteomes" id="UP000295367">
    <property type="component" value="Unassembled WGS sequence"/>
</dbReference>
<evidence type="ECO:0008006" key="3">
    <source>
        <dbReference type="Google" id="ProtNLM"/>
    </source>
</evidence>
<evidence type="ECO:0000313" key="2">
    <source>
        <dbReference type="Proteomes" id="UP000295367"/>
    </source>
</evidence>
<gene>
    <name evidence="1" type="ORF">EDC63_1261</name>
</gene>
<sequence length="285" mass="31740">MNLKPIIEKPAGALAGLSRIHGDAAPLVQDKIIDILVEIGARYKLSYRDIAHLLLICKIESGFNPDAAAGTSSAGGLGQYTKVTVKEAAKSNVSKLRLGFNLDLSGDYIFDAEHGAYGVVLSFMIAKEHAIEFFAKDYEKHLYLFHHEGWYFKPTKEHMEKTRPQDVLKIIDKNIIPHLDALENLLSKKTEVSFKLLTKDEKPYPDQPYVAIFPSSSPSKHKPGIVQGNTKKDAEFIFGKTDSEGKTQVLKTNGLAEILFIILNKDYKKLPDYKASSASLIRHRG</sequence>
<evidence type="ECO:0000313" key="1">
    <source>
        <dbReference type="EMBL" id="TCV81083.1"/>
    </source>
</evidence>
<proteinExistence type="predicted"/>
<organism evidence="1 2">
    <name type="scientific">Sulfurirhabdus autotrophica</name>
    <dbReference type="NCBI Taxonomy" id="1706046"/>
    <lineage>
        <taxon>Bacteria</taxon>
        <taxon>Pseudomonadati</taxon>
        <taxon>Pseudomonadota</taxon>
        <taxon>Betaproteobacteria</taxon>
        <taxon>Nitrosomonadales</taxon>
        <taxon>Sulfuricellaceae</taxon>
        <taxon>Sulfurirhabdus</taxon>
    </lineage>
</organism>
<protein>
    <recommendedName>
        <fullName evidence="3">Transglycosylase SLT domain-containing protein</fullName>
    </recommendedName>
</protein>
<dbReference type="EMBL" id="SMCO01000026">
    <property type="protein sequence ID" value="TCV81083.1"/>
    <property type="molecule type" value="Genomic_DNA"/>
</dbReference>
<name>A0A4R3XSX5_9PROT</name>
<dbReference type="Gene3D" id="1.10.530.10">
    <property type="match status" value="1"/>
</dbReference>